<accession>A0ABQ4RRM6</accession>
<organism evidence="2 3">
    <name type="scientific">Methylobacterium iners</name>
    <dbReference type="NCBI Taxonomy" id="418707"/>
    <lineage>
        <taxon>Bacteria</taxon>
        <taxon>Pseudomonadati</taxon>
        <taxon>Pseudomonadota</taxon>
        <taxon>Alphaproteobacteria</taxon>
        <taxon>Hyphomicrobiales</taxon>
        <taxon>Methylobacteriaceae</taxon>
        <taxon>Methylobacterium</taxon>
    </lineage>
</organism>
<dbReference type="InterPro" id="IPR009875">
    <property type="entry name" value="PilZ_domain"/>
</dbReference>
<evidence type="ECO:0000313" key="2">
    <source>
        <dbReference type="EMBL" id="GJD93426.1"/>
    </source>
</evidence>
<evidence type="ECO:0000259" key="1">
    <source>
        <dbReference type="Pfam" id="PF07238"/>
    </source>
</evidence>
<name>A0ABQ4RRM6_9HYPH</name>
<dbReference type="Pfam" id="PF07238">
    <property type="entry name" value="PilZ"/>
    <property type="match status" value="1"/>
</dbReference>
<gene>
    <name evidence="2" type="ORF">OCOJLMKI_0620</name>
</gene>
<feature type="domain" description="PilZ" evidence="1">
    <location>
        <begin position="3"/>
        <end position="81"/>
    </location>
</feature>
<sequence>MDERRTAPRMRTLLSGKIMLGGGGVIDCMLRNRSATGARLQVPSIVGIPDHFTLLIEPAGERHPVRVAWRKQTEIGVAFVDGGE</sequence>
<evidence type="ECO:0000313" key="3">
    <source>
        <dbReference type="Proteomes" id="UP001055125"/>
    </source>
</evidence>
<reference evidence="2" key="1">
    <citation type="journal article" date="2021" name="Front. Microbiol.">
        <title>Comprehensive Comparative Genomics and Phenotyping of Methylobacterium Species.</title>
        <authorList>
            <person name="Alessa O."/>
            <person name="Ogura Y."/>
            <person name="Fujitani Y."/>
            <person name="Takami H."/>
            <person name="Hayashi T."/>
            <person name="Sahin N."/>
            <person name="Tani A."/>
        </authorList>
    </citation>
    <scope>NUCLEOTIDE SEQUENCE</scope>
    <source>
        <strain evidence="2">DSM 19015</strain>
    </source>
</reference>
<reference evidence="2" key="2">
    <citation type="submission" date="2021-08" db="EMBL/GenBank/DDBJ databases">
        <authorList>
            <person name="Tani A."/>
            <person name="Ola A."/>
            <person name="Ogura Y."/>
            <person name="Katsura K."/>
            <person name="Hayashi T."/>
        </authorList>
    </citation>
    <scope>NUCLEOTIDE SEQUENCE</scope>
    <source>
        <strain evidence="2">DSM 19015</strain>
    </source>
</reference>
<dbReference type="EMBL" id="BPQP01000008">
    <property type="protein sequence ID" value="GJD93426.1"/>
    <property type="molecule type" value="Genomic_DNA"/>
</dbReference>
<proteinExistence type="predicted"/>
<comment type="caution">
    <text evidence="2">The sequence shown here is derived from an EMBL/GenBank/DDBJ whole genome shotgun (WGS) entry which is preliminary data.</text>
</comment>
<keyword evidence="3" id="KW-1185">Reference proteome</keyword>
<dbReference type="RefSeq" id="WP_238242631.1">
    <property type="nucleotide sequence ID" value="NZ_BPQP01000008.1"/>
</dbReference>
<dbReference type="Proteomes" id="UP001055125">
    <property type="component" value="Unassembled WGS sequence"/>
</dbReference>
<dbReference type="Gene3D" id="2.40.10.220">
    <property type="entry name" value="predicted glycosyltransferase like domains"/>
    <property type="match status" value="1"/>
</dbReference>
<protein>
    <recommendedName>
        <fullName evidence="1">PilZ domain-containing protein</fullName>
    </recommendedName>
</protein>
<dbReference type="SUPFAM" id="SSF141371">
    <property type="entry name" value="PilZ domain-like"/>
    <property type="match status" value="1"/>
</dbReference>